<accession>A0A7C9VQL0</accession>
<dbReference type="Proteomes" id="UP000480266">
    <property type="component" value="Unassembled WGS sequence"/>
</dbReference>
<keyword evidence="2" id="KW-1185">Reference proteome</keyword>
<dbReference type="EMBL" id="JAAMRR010001538">
    <property type="protein sequence ID" value="NGX99292.1"/>
    <property type="molecule type" value="Genomic_DNA"/>
</dbReference>
<gene>
    <name evidence="1" type="ORF">G4V63_30065</name>
</gene>
<evidence type="ECO:0000313" key="2">
    <source>
        <dbReference type="Proteomes" id="UP000480266"/>
    </source>
</evidence>
<dbReference type="AlphaFoldDB" id="A0A7C9VQL0"/>
<evidence type="ECO:0000313" key="1">
    <source>
        <dbReference type="EMBL" id="NGX99292.1"/>
    </source>
</evidence>
<organism evidence="1 2">
    <name type="scientific">Candidatus Afipia apatlaquensis</name>
    <dbReference type="NCBI Taxonomy" id="2712852"/>
    <lineage>
        <taxon>Bacteria</taxon>
        <taxon>Pseudomonadati</taxon>
        <taxon>Pseudomonadota</taxon>
        <taxon>Alphaproteobacteria</taxon>
        <taxon>Hyphomicrobiales</taxon>
        <taxon>Nitrobacteraceae</taxon>
        <taxon>Afipia</taxon>
    </lineage>
</organism>
<protein>
    <submittedName>
        <fullName evidence="1">Uncharacterized protein</fullName>
    </submittedName>
</protein>
<sequence>MGAKSSQLMVVVSTIETADSILTQRGIGNWVLSPDKANKCKYVVCCRKEDWRNRKEGIPARSAFLVGVISELISAPGSENSRGQSRFFIGISSYAFVNVKGVWKEGRNPVTYATAAELGIEVRALRFKPLTGKNDELAGKRPIMVSQAIAQAKKSLAENLNVSVDDIEITIRG</sequence>
<comment type="caution">
    <text evidence="1">The sequence shown here is derived from an EMBL/GenBank/DDBJ whole genome shotgun (WGS) entry which is preliminary data.</text>
</comment>
<proteinExistence type="predicted"/>
<reference evidence="1" key="1">
    <citation type="submission" date="2020-02" db="EMBL/GenBank/DDBJ databases">
        <title>Draft genome sequence of Candidatus Afipia apatlaquensis IBT-C3, a potential strain for decolorization of textile dyes.</title>
        <authorList>
            <person name="Sanchez-Reyes A."/>
            <person name="Breton-Deval L."/>
            <person name="Mangelson H."/>
            <person name="Sanchez-Flores A."/>
        </authorList>
    </citation>
    <scope>NUCLEOTIDE SEQUENCE [LARGE SCALE GENOMIC DNA]</scope>
    <source>
        <strain evidence="1">IBT-C3</strain>
    </source>
</reference>
<name>A0A7C9VQL0_9BRAD</name>